<gene>
    <name evidence="1" type="ORF">EKJ_00720</name>
</gene>
<dbReference type="EMBL" id="AP019389">
    <property type="protein sequence ID" value="BBI19225.1"/>
    <property type="molecule type" value="Genomic_DNA"/>
</dbReference>
<name>A0A3T1CE23_9SPHN</name>
<dbReference type="AlphaFoldDB" id="A0A3T1CE23"/>
<evidence type="ECO:0000313" key="2">
    <source>
        <dbReference type="Proteomes" id="UP000290057"/>
    </source>
</evidence>
<sequence>MNFCIGLAGVPNSHFDQVYRARSKFLANDCELIAETLKDKDPEYYAKRHVNFFHKKFHQKISEDHHNKLSDTFFVIFYIDKGRLSDRFSSQFFPSILTVPITWDAEPGSMTIRGRAANDLVVKLREAIIQVRDIADSLRRELKDRDQSTPWLLPLKNFRSKVYQKLLFDVHAGMRADQDIDQILSVASNEFRRHHPSKKIGQRHRRCFVDDRKIEFHPPGNARHAYARANYGSHPRSCLLNGRRRLGFPYDRAFHFDCASGDRKLVAEMASCHGETQRFEGSPHLNVAPNDNVRN</sequence>
<evidence type="ECO:0000313" key="1">
    <source>
        <dbReference type="EMBL" id="BBI19225.1"/>
    </source>
</evidence>
<keyword evidence="2" id="KW-1185">Reference proteome</keyword>
<dbReference type="RefSeq" id="WP_130585507.1">
    <property type="nucleotide sequence ID" value="NZ_AP019389.1"/>
</dbReference>
<accession>A0A3T1CE23</accession>
<reference evidence="1 2" key="1">
    <citation type="submission" date="2019-01" db="EMBL/GenBank/DDBJ databases">
        <title>Complete genome sequence of Erythrobacter flavus KJ5.</title>
        <authorList>
            <person name="Kanesaki Y."/>
            <person name="Brotosudarmo T."/>
            <person name="Moriuchi R."/>
            <person name="Awai K."/>
        </authorList>
    </citation>
    <scope>NUCLEOTIDE SEQUENCE [LARGE SCALE GENOMIC DNA]</scope>
    <source>
        <strain evidence="1 2">KJ5</strain>
    </source>
</reference>
<proteinExistence type="predicted"/>
<protein>
    <submittedName>
        <fullName evidence="1">Uncharacterized protein</fullName>
    </submittedName>
</protein>
<dbReference type="Proteomes" id="UP000290057">
    <property type="component" value="Chromosome"/>
</dbReference>
<organism evidence="1 2">
    <name type="scientific">Qipengyuania flava</name>
    <dbReference type="NCBI Taxonomy" id="192812"/>
    <lineage>
        <taxon>Bacteria</taxon>
        <taxon>Pseudomonadati</taxon>
        <taxon>Pseudomonadota</taxon>
        <taxon>Alphaproteobacteria</taxon>
        <taxon>Sphingomonadales</taxon>
        <taxon>Erythrobacteraceae</taxon>
        <taxon>Qipengyuania</taxon>
    </lineage>
</organism>